<dbReference type="GO" id="GO:0005524">
    <property type="term" value="F:ATP binding"/>
    <property type="evidence" value="ECO:0007669"/>
    <property type="project" value="UniProtKB-KW"/>
</dbReference>
<dbReference type="Pfam" id="PF00005">
    <property type="entry name" value="ABC_tran"/>
    <property type="match status" value="1"/>
</dbReference>
<dbReference type="InterPro" id="IPR003439">
    <property type="entry name" value="ABC_transporter-like_ATP-bd"/>
</dbReference>
<protein>
    <submittedName>
        <fullName evidence="5">Cobalt import ATP-binding protein CbiO</fullName>
        <ecNumber evidence="5">3.6.3.-</ecNumber>
    </submittedName>
</protein>
<dbReference type="InterPro" id="IPR027417">
    <property type="entry name" value="P-loop_NTPase"/>
</dbReference>
<dbReference type="GO" id="GO:0016887">
    <property type="term" value="F:ATP hydrolysis activity"/>
    <property type="evidence" value="ECO:0007669"/>
    <property type="project" value="InterPro"/>
</dbReference>
<evidence type="ECO:0000256" key="1">
    <source>
        <dbReference type="ARBA" id="ARBA00022448"/>
    </source>
</evidence>
<evidence type="ECO:0000259" key="4">
    <source>
        <dbReference type="PROSITE" id="PS50893"/>
    </source>
</evidence>
<evidence type="ECO:0000256" key="2">
    <source>
        <dbReference type="ARBA" id="ARBA00022741"/>
    </source>
</evidence>
<dbReference type="EC" id="3.6.3.-" evidence="5"/>
<name>A0A1J5PH01_9ZZZZ</name>
<keyword evidence="2" id="KW-0547">Nucleotide-binding</keyword>
<dbReference type="Gene3D" id="3.40.50.300">
    <property type="entry name" value="P-loop containing nucleotide triphosphate hydrolases"/>
    <property type="match status" value="1"/>
</dbReference>
<dbReference type="GO" id="GO:0005886">
    <property type="term" value="C:plasma membrane"/>
    <property type="evidence" value="ECO:0007669"/>
    <property type="project" value="TreeGrafter"/>
</dbReference>
<keyword evidence="3 5" id="KW-0067">ATP-binding</keyword>
<comment type="caution">
    <text evidence="5">The sequence shown here is derived from an EMBL/GenBank/DDBJ whole genome shotgun (WGS) entry which is preliminary data.</text>
</comment>
<accession>A0A1J5PH01</accession>
<evidence type="ECO:0000256" key="3">
    <source>
        <dbReference type="ARBA" id="ARBA00022840"/>
    </source>
</evidence>
<dbReference type="PANTHER" id="PTHR45772:SF2">
    <property type="entry name" value="ABC TRANSPORTER ATP-BINDING PROTEIN"/>
    <property type="match status" value="1"/>
</dbReference>
<keyword evidence="1" id="KW-0813">Transport</keyword>
<dbReference type="InterPro" id="IPR051120">
    <property type="entry name" value="ABC_AA/LPS_Transport"/>
</dbReference>
<feature type="domain" description="ABC transporter" evidence="4">
    <location>
        <begin position="15"/>
        <end position="256"/>
    </location>
</feature>
<dbReference type="PROSITE" id="PS50893">
    <property type="entry name" value="ABC_TRANSPORTER_2"/>
    <property type="match status" value="1"/>
</dbReference>
<gene>
    <name evidence="5" type="primary">cbiO_3</name>
    <name evidence="5" type="ORF">GALL_476680</name>
</gene>
<proteinExistence type="predicted"/>
<keyword evidence="5" id="KW-0378">Hydrolase</keyword>
<dbReference type="SMART" id="SM00382">
    <property type="entry name" value="AAA"/>
    <property type="match status" value="1"/>
</dbReference>
<dbReference type="PANTHER" id="PTHR45772">
    <property type="entry name" value="CONSERVED COMPONENT OF ABC TRANSPORTER FOR NATURAL AMINO ACIDS-RELATED"/>
    <property type="match status" value="1"/>
</dbReference>
<evidence type="ECO:0000313" key="5">
    <source>
        <dbReference type="EMBL" id="OIQ70718.1"/>
    </source>
</evidence>
<dbReference type="InterPro" id="IPR003593">
    <property type="entry name" value="AAA+_ATPase"/>
</dbReference>
<dbReference type="CDD" id="cd03219">
    <property type="entry name" value="ABC_Mj1267_LivG_branched"/>
    <property type="match status" value="1"/>
</dbReference>
<dbReference type="SUPFAM" id="SSF52540">
    <property type="entry name" value="P-loop containing nucleoside triphosphate hydrolases"/>
    <property type="match status" value="1"/>
</dbReference>
<organism evidence="5">
    <name type="scientific">mine drainage metagenome</name>
    <dbReference type="NCBI Taxonomy" id="410659"/>
    <lineage>
        <taxon>unclassified sequences</taxon>
        <taxon>metagenomes</taxon>
        <taxon>ecological metagenomes</taxon>
    </lineage>
</organism>
<reference evidence="5" key="1">
    <citation type="submission" date="2016-10" db="EMBL/GenBank/DDBJ databases">
        <title>Sequence of Gallionella enrichment culture.</title>
        <authorList>
            <person name="Poehlein A."/>
            <person name="Muehling M."/>
            <person name="Daniel R."/>
        </authorList>
    </citation>
    <scope>NUCLEOTIDE SEQUENCE</scope>
</reference>
<sequence length="260" mass="28433">MSAHQQVATEAQTVLSAQGLVMKFGGITATNKVTLSLKKGARHALIGPNGAGKTTLINLLTGVLQPTSGSITLEGHDITELAPYQRVRRGMVRTFQINQLYADLTPIETIGLAVSERLGRGGDWWRVMGTRDDVNGEITENLARFHLLDVMNEPTATLPYGKQRLLEIAVAIATRPRVLLLDEPAAGVPESERHDILAAVAALPRDVTVLLIEHDMDLALGLVDLVTCMFEGRVLVEQSPNEIRRNKQVQEVYLGRPRHA</sequence>
<dbReference type="AlphaFoldDB" id="A0A1J5PH01"/>
<dbReference type="EMBL" id="MLJW01004066">
    <property type="protein sequence ID" value="OIQ70718.1"/>
    <property type="molecule type" value="Genomic_DNA"/>
</dbReference>